<gene>
    <name evidence="2" type="ORF">AOQ72_11955</name>
</gene>
<evidence type="ECO:0008006" key="4">
    <source>
        <dbReference type="Google" id="ProtNLM"/>
    </source>
</evidence>
<evidence type="ECO:0000313" key="2">
    <source>
        <dbReference type="EMBL" id="KRP99876.1"/>
    </source>
</evidence>
<organism evidence="2 3">
    <name type="scientific">Bradyrhizobium yuanmingense</name>
    <dbReference type="NCBI Taxonomy" id="108015"/>
    <lineage>
        <taxon>Bacteria</taxon>
        <taxon>Pseudomonadati</taxon>
        <taxon>Pseudomonadota</taxon>
        <taxon>Alphaproteobacteria</taxon>
        <taxon>Hyphomicrobiales</taxon>
        <taxon>Nitrobacteraceae</taxon>
        <taxon>Bradyrhizobium</taxon>
    </lineage>
</organism>
<dbReference type="STRING" id="108015.GA0061099_1010249"/>
<comment type="caution">
    <text evidence="2">The sequence shown here is derived from an EMBL/GenBank/DDBJ whole genome shotgun (WGS) entry which is preliminary data.</text>
</comment>
<accession>A0A0R3CXH7</accession>
<dbReference type="OrthoDB" id="8256268at2"/>
<name>A0A0R3CXH7_9BRAD</name>
<sequence>MLQHFIETKEALKRLRTDQDGVVSFEYIIVAVCIIGAVSAVFGVGAGGAIGTALTGGITAITTAFTAAV</sequence>
<feature type="transmembrane region" description="Helical" evidence="1">
    <location>
        <begin position="21"/>
        <end position="42"/>
    </location>
</feature>
<keyword evidence="1" id="KW-0812">Transmembrane</keyword>
<protein>
    <recommendedName>
        <fullName evidence="4">Flp family type IVb pilin</fullName>
    </recommendedName>
</protein>
<reference evidence="2 3" key="1">
    <citation type="submission" date="2015-09" db="EMBL/GenBank/DDBJ databases">
        <title>Draft Genome Sequence of the Strain BR 3267 (Bradyrhizobium yuanmingense) recommended as inoculant for cowpea in Brazil.</title>
        <authorList>
            <person name="Simoes-Araujo J.L."/>
            <person name="Zilli J.E."/>
        </authorList>
    </citation>
    <scope>NUCLEOTIDE SEQUENCE [LARGE SCALE GENOMIC DNA]</scope>
    <source>
        <strain evidence="2 3">BR3267</strain>
    </source>
</reference>
<proteinExistence type="predicted"/>
<keyword evidence="1" id="KW-1133">Transmembrane helix</keyword>
<dbReference type="Proteomes" id="UP000051380">
    <property type="component" value="Unassembled WGS sequence"/>
</dbReference>
<evidence type="ECO:0000256" key="1">
    <source>
        <dbReference type="SAM" id="Phobius"/>
    </source>
</evidence>
<feature type="transmembrane region" description="Helical" evidence="1">
    <location>
        <begin position="48"/>
        <end position="68"/>
    </location>
</feature>
<keyword evidence="1" id="KW-0472">Membrane</keyword>
<evidence type="ECO:0000313" key="3">
    <source>
        <dbReference type="Proteomes" id="UP000051380"/>
    </source>
</evidence>
<dbReference type="EMBL" id="LJYF01000009">
    <property type="protein sequence ID" value="KRP99876.1"/>
    <property type="molecule type" value="Genomic_DNA"/>
</dbReference>
<dbReference type="RefSeq" id="WP_057026675.1">
    <property type="nucleotide sequence ID" value="NZ_LJYF01000009.1"/>
</dbReference>
<dbReference type="AlphaFoldDB" id="A0A0R3CXH7"/>